<keyword evidence="6" id="KW-0997">Cell inner membrane</keyword>
<reference evidence="17" key="2">
    <citation type="submission" date="2023-04" db="EMBL/GenBank/DDBJ databases">
        <authorList>
            <person name="Sun J.-Q."/>
        </authorList>
    </citation>
    <scope>NUCLEOTIDE SEQUENCE</scope>
    <source>
        <strain evidence="17">CC-YY355</strain>
    </source>
</reference>
<sequence length="425" mass="43786">MTLQDVAITGMGLVSPIGIGVGEAEAALRGAKSGIRMYEAPPIRKPFAAGAIPEQFEEHFPKLERPFLDRVQQMAILAARQAIGQAGLEEFSAYGERAGLYYGNVNGGTATGLDWFQQLLLEGKQRSRPWTSMAIMGNGGGAQIAIRHRITGPVITSASACASSGVSIGEAGRAIARGDLDIAVAGGSEGSLTSLVLGTFDGTRAMSEPDPDDPSTTCRPFSKQRTGLVLGEGAAFVILENARLARERGAQVLGYLSGYACNNDAHHIGMPDSRGQIAALRAAVASAGLQAADIAYVNAHATATRGGDEIEAASIREVFGAGPASAFVSSTKSVHGHLLGAASALEFVLTLLAMRIGVAPASAHLGEPDPACAVNHVGPVPREMPIPHALSFSCGFGGTNAALVISSNPRQSPSRPQGEVPCSTP</sequence>
<evidence type="ECO:0000256" key="12">
    <source>
        <dbReference type="ARBA" id="ARBA00039445"/>
    </source>
</evidence>
<dbReference type="PANTHER" id="PTHR11712:SF352">
    <property type="entry name" value="3-OXOACYL-[ACYL-CARRIER-PROTEIN] SYNTHASE"/>
    <property type="match status" value="1"/>
</dbReference>
<feature type="region of interest" description="Disordered" evidence="15">
    <location>
        <begin position="406"/>
        <end position="425"/>
    </location>
</feature>
<keyword evidence="8" id="KW-0812">Transmembrane</keyword>
<protein>
    <recommendedName>
        <fullName evidence="12">Nodulation protein E</fullName>
    </recommendedName>
    <alternativeName>
        <fullName evidence="13">Host-specificity of nodulation protein B</fullName>
    </alternativeName>
</protein>
<dbReference type="InterPro" id="IPR000794">
    <property type="entry name" value="Beta-ketoacyl_synthase"/>
</dbReference>
<evidence type="ECO:0000256" key="3">
    <source>
        <dbReference type="ARBA" id="ARBA00008467"/>
    </source>
</evidence>
<reference evidence="17" key="1">
    <citation type="journal article" date="2007" name="Int. J. Syst. Evol. Microbiol.">
        <title>Luteimonas composti sp. nov., a moderately thermophilic bacterium isolated from food waste.</title>
        <authorList>
            <person name="Young C.C."/>
            <person name="Kampfer P."/>
            <person name="Chen W.M."/>
            <person name="Yen W.S."/>
            <person name="Arun A.B."/>
            <person name="Lai W.A."/>
            <person name="Shen F.T."/>
            <person name="Rekha P.D."/>
            <person name="Lin K.Y."/>
            <person name="Chou J.H."/>
        </authorList>
    </citation>
    <scope>NUCLEOTIDE SEQUENCE</scope>
    <source>
        <strain evidence="17">CC-YY355</strain>
    </source>
</reference>
<dbReference type="InterPro" id="IPR014031">
    <property type="entry name" value="Ketoacyl_synth_C"/>
</dbReference>
<organism evidence="17 18">
    <name type="scientific">Luteimonas composti</name>
    <dbReference type="NCBI Taxonomy" id="398257"/>
    <lineage>
        <taxon>Bacteria</taxon>
        <taxon>Pseudomonadati</taxon>
        <taxon>Pseudomonadota</taxon>
        <taxon>Gammaproteobacteria</taxon>
        <taxon>Lysobacterales</taxon>
        <taxon>Lysobacteraceae</taxon>
        <taxon>Luteimonas</taxon>
    </lineage>
</organism>
<comment type="function">
    <text evidence="11">Proposed to synthesize NOD factor fatty acyl chain. Involved in the synthesis of a highly unsaturated fatty acid moiety, which forms part of a lipo-oligosaccharide that is responsible for host specificity.</text>
</comment>
<comment type="similarity">
    <text evidence="3 14">Belongs to the thiolase-like superfamily. Beta-ketoacyl-ACP synthases family.</text>
</comment>
<feature type="compositionally biased region" description="Low complexity" evidence="15">
    <location>
        <begin position="406"/>
        <end position="417"/>
    </location>
</feature>
<dbReference type="PANTHER" id="PTHR11712">
    <property type="entry name" value="POLYKETIDE SYNTHASE-RELATED"/>
    <property type="match status" value="1"/>
</dbReference>
<keyword evidence="17" id="KW-0012">Acyltransferase</keyword>
<dbReference type="Pfam" id="PF00109">
    <property type="entry name" value="ketoacyl-synt"/>
    <property type="match status" value="1"/>
</dbReference>
<evidence type="ECO:0000256" key="14">
    <source>
        <dbReference type="RuleBase" id="RU003694"/>
    </source>
</evidence>
<evidence type="ECO:0000256" key="6">
    <source>
        <dbReference type="ARBA" id="ARBA00022519"/>
    </source>
</evidence>
<evidence type="ECO:0000256" key="7">
    <source>
        <dbReference type="ARBA" id="ARBA00022679"/>
    </source>
</evidence>
<dbReference type="SMART" id="SM00825">
    <property type="entry name" value="PKS_KS"/>
    <property type="match status" value="1"/>
</dbReference>
<accession>A0ABT6MT88</accession>
<dbReference type="CDD" id="cd00834">
    <property type="entry name" value="KAS_I_II"/>
    <property type="match status" value="1"/>
</dbReference>
<dbReference type="InterPro" id="IPR016039">
    <property type="entry name" value="Thiolase-like"/>
</dbReference>
<proteinExistence type="inferred from homology"/>
<dbReference type="RefSeq" id="WP_280943035.1">
    <property type="nucleotide sequence ID" value="NZ_JARYGX010000023.1"/>
</dbReference>
<evidence type="ECO:0000256" key="8">
    <source>
        <dbReference type="ARBA" id="ARBA00022692"/>
    </source>
</evidence>
<dbReference type="SUPFAM" id="SSF53901">
    <property type="entry name" value="Thiolase-like"/>
    <property type="match status" value="2"/>
</dbReference>
<comment type="caution">
    <text evidence="17">The sequence shown here is derived from an EMBL/GenBank/DDBJ whole genome shotgun (WGS) entry which is preliminary data.</text>
</comment>
<keyword evidence="10" id="KW-0472">Membrane</keyword>
<dbReference type="GO" id="GO:0016746">
    <property type="term" value="F:acyltransferase activity"/>
    <property type="evidence" value="ECO:0007669"/>
    <property type="project" value="UniProtKB-KW"/>
</dbReference>
<evidence type="ECO:0000256" key="9">
    <source>
        <dbReference type="ARBA" id="ARBA00022989"/>
    </source>
</evidence>
<keyword evidence="5" id="KW-1003">Cell membrane</keyword>
<keyword evidence="7 14" id="KW-0808">Transferase</keyword>
<dbReference type="InterPro" id="IPR014030">
    <property type="entry name" value="Ketoacyl_synth_N"/>
</dbReference>
<dbReference type="PROSITE" id="PS52004">
    <property type="entry name" value="KS3_2"/>
    <property type="match status" value="1"/>
</dbReference>
<evidence type="ECO:0000313" key="18">
    <source>
        <dbReference type="Proteomes" id="UP001160550"/>
    </source>
</evidence>
<evidence type="ECO:0000256" key="13">
    <source>
        <dbReference type="ARBA" id="ARBA00041756"/>
    </source>
</evidence>
<evidence type="ECO:0000256" key="2">
    <source>
        <dbReference type="ARBA" id="ARBA00005189"/>
    </source>
</evidence>
<evidence type="ECO:0000256" key="5">
    <source>
        <dbReference type="ARBA" id="ARBA00022475"/>
    </source>
</evidence>
<evidence type="ECO:0000313" key="17">
    <source>
        <dbReference type="EMBL" id="MDH7453824.1"/>
    </source>
</evidence>
<evidence type="ECO:0000256" key="4">
    <source>
        <dbReference type="ARBA" id="ARBA00022458"/>
    </source>
</evidence>
<name>A0ABT6MT88_9GAMM</name>
<comment type="subcellular location">
    <subcellularLocation>
        <location evidence="1">Cell inner membrane</location>
    </subcellularLocation>
</comment>
<evidence type="ECO:0000256" key="11">
    <source>
        <dbReference type="ARBA" id="ARBA00037576"/>
    </source>
</evidence>
<dbReference type="InterPro" id="IPR020841">
    <property type="entry name" value="PKS_Beta-ketoAc_synthase_dom"/>
</dbReference>
<evidence type="ECO:0000256" key="10">
    <source>
        <dbReference type="ARBA" id="ARBA00023136"/>
    </source>
</evidence>
<keyword evidence="18" id="KW-1185">Reference proteome</keyword>
<dbReference type="Pfam" id="PF02801">
    <property type="entry name" value="Ketoacyl-synt_C"/>
    <property type="match status" value="1"/>
</dbReference>
<feature type="domain" description="Ketosynthase family 3 (KS3)" evidence="16">
    <location>
        <begin position="3"/>
        <end position="407"/>
    </location>
</feature>
<comment type="pathway">
    <text evidence="2">Lipid metabolism.</text>
</comment>
<evidence type="ECO:0000259" key="16">
    <source>
        <dbReference type="PROSITE" id="PS52004"/>
    </source>
</evidence>
<keyword evidence="9" id="KW-1133">Transmembrane helix</keyword>
<dbReference type="Proteomes" id="UP001160550">
    <property type="component" value="Unassembled WGS sequence"/>
</dbReference>
<dbReference type="EMBL" id="JARYGX010000023">
    <property type="protein sequence ID" value="MDH7453824.1"/>
    <property type="molecule type" value="Genomic_DNA"/>
</dbReference>
<evidence type="ECO:0000256" key="15">
    <source>
        <dbReference type="SAM" id="MobiDB-lite"/>
    </source>
</evidence>
<gene>
    <name evidence="17" type="ORF">QF205_12210</name>
</gene>
<keyword evidence="4" id="KW-0536">Nodulation</keyword>
<dbReference type="Gene3D" id="3.40.47.10">
    <property type="match status" value="1"/>
</dbReference>
<evidence type="ECO:0000256" key="1">
    <source>
        <dbReference type="ARBA" id="ARBA00004533"/>
    </source>
</evidence>